<feature type="transmembrane region" description="Helical" evidence="6">
    <location>
        <begin position="475"/>
        <end position="494"/>
    </location>
</feature>
<comment type="caution">
    <text evidence="7">The sequence shown here is derived from an EMBL/GenBank/DDBJ whole genome shotgun (WGS) entry which is preliminary data.</text>
</comment>
<feature type="compositionally biased region" description="Basic and acidic residues" evidence="5">
    <location>
        <begin position="593"/>
        <end position="606"/>
    </location>
</feature>
<evidence type="ECO:0000256" key="4">
    <source>
        <dbReference type="ARBA" id="ARBA00023136"/>
    </source>
</evidence>
<evidence type="ECO:0000313" key="8">
    <source>
        <dbReference type="Proteomes" id="UP001200034"/>
    </source>
</evidence>
<dbReference type="AlphaFoldDB" id="A0AAD4JS69"/>
<evidence type="ECO:0000256" key="1">
    <source>
        <dbReference type="ARBA" id="ARBA00004141"/>
    </source>
</evidence>
<dbReference type="EMBL" id="JAJJHW010003409">
    <property type="protein sequence ID" value="KAH8358653.1"/>
    <property type="molecule type" value="Genomic_DNA"/>
</dbReference>
<feature type="transmembrane region" description="Helical" evidence="6">
    <location>
        <begin position="436"/>
        <end position="454"/>
    </location>
</feature>
<evidence type="ECO:0008006" key="9">
    <source>
        <dbReference type="Google" id="ProtNLM"/>
    </source>
</evidence>
<dbReference type="Gene3D" id="1.20.1250.20">
    <property type="entry name" value="MFS general substrate transporter like domains"/>
    <property type="match status" value="1"/>
</dbReference>
<keyword evidence="4 6" id="KW-0472">Membrane</keyword>
<dbReference type="PANTHER" id="PTHR24064">
    <property type="entry name" value="SOLUTE CARRIER FAMILY 22 MEMBER"/>
    <property type="match status" value="1"/>
</dbReference>
<sequence>MDFDQILAKCGDFNRYQFMILALFGFINIIVSMHYFTQTVISFVPDHWCYHEGLVNMTYKEIADIYSKFDNPSCTRLAHINGSNITVSTEQCEKWIYNYDFGYRSMNTELNWVCDSAYKARIGQSLFFIGSVVGTLFYGLLSDKIGRVPALILSNFCGFAGDFSTIFTKSVATFTLCRFISGLAADTNFYLMYIIGECPPLMHDQPRNSTNTHACLSVLEYIRPSMRTLGLNMAVGLFYCLGLVFTPWLAVLAGHWQIYLACTSLPILLVVLYYFVVQESAQWLVTRNDIDGAIVRLKRVARFNGCHVTQADFDEFRRHCQMTREMQGGDDKKHATLLDMFRTPRMRKNTLILFFKSMVITLCYDAVSRNVEGMGISPFIMFSLSALAVLPSSILLVLLQDRIGRKGMASGSLLVGGLFTAAAGIAIAYQQHNHNAILLACLTIAARFGVAISYESGSQYATELIPTCVRGQGVAAVHVAGFAASFLAPYILWLGTFFKAAPSIILGVLFFAGSFVCLLLPETLNRSLPTTIEEGEVFGKGERMFDFPCLQRHDDDDDSDSEMEKYKRKHSLIDAKQQVESGNYTKRKQSLIDADREEQALKEAKH</sequence>
<evidence type="ECO:0000256" key="3">
    <source>
        <dbReference type="ARBA" id="ARBA00022989"/>
    </source>
</evidence>
<feature type="transmembrane region" description="Helical" evidence="6">
    <location>
        <begin position="350"/>
        <end position="367"/>
    </location>
</feature>
<feature type="transmembrane region" description="Helical" evidence="6">
    <location>
        <begin position="229"/>
        <end position="250"/>
    </location>
</feature>
<accession>A0AAD4JS69</accession>
<gene>
    <name evidence="7" type="ORF">KR093_001661</name>
</gene>
<evidence type="ECO:0000256" key="2">
    <source>
        <dbReference type="ARBA" id="ARBA00022692"/>
    </source>
</evidence>
<feature type="transmembrane region" description="Helical" evidence="6">
    <location>
        <begin position="411"/>
        <end position="430"/>
    </location>
</feature>
<evidence type="ECO:0000256" key="6">
    <source>
        <dbReference type="SAM" id="Phobius"/>
    </source>
</evidence>
<evidence type="ECO:0000256" key="5">
    <source>
        <dbReference type="SAM" id="MobiDB-lite"/>
    </source>
</evidence>
<dbReference type="InterPro" id="IPR036259">
    <property type="entry name" value="MFS_trans_sf"/>
</dbReference>
<feature type="transmembrane region" description="Helical" evidence="6">
    <location>
        <begin position="500"/>
        <end position="520"/>
    </location>
</feature>
<dbReference type="GO" id="GO:0022857">
    <property type="term" value="F:transmembrane transporter activity"/>
    <property type="evidence" value="ECO:0007669"/>
    <property type="project" value="InterPro"/>
</dbReference>
<organism evidence="7 8">
    <name type="scientific">Drosophila rubida</name>
    <dbReference type="NCBI Taxonomy" id="30044"/>
    <lineage>
        <taxon>Eukaryota</taxon>
        <taxon>Metazoa</taxon>
        <taxon>Ecdysozoa</taxon>
        <taxon>Arthropoda</taxon>
        <taxon>Hexapoda</taxon>
        <taxon>Insecta</taxon>
        <taxon>Pterygota</taxon>
        <taxon>Neoptera</taxon>
        <taxon>Endopterygota</taxon>
        <taxon>Diptera</taxon>
        <taxon>Brachycera</taxon>
        <taxon>Muscomorpha</taxon>
        <taxon>Ephydroidea</taxon>
        <taxon>Drosophilidae</taxon>
        <taxon>Drosophila</taxon>
    </lineage>
</organism>
<dbReference type="SUPFAM" id="SSF103473">
    <property type="entry name" value="MFS general substrate transporter"/>
    <property type="match status" value="1"/>
</dbReference>
<feature type="transmembrane region" description="Helical" evidence="6">
    <location>
        <begin position="379"/>
        <end position="399"/>
    </location>
</feature>
<feature type="region of interest" description="Disordered" evidence="5">
    <location>
        <begin position="552"/>
        <end position="606"/>
    </location>
</feature>
<dbReference type="GO" id="GO:0016020">
    <property type="term" value="C:membrane"/>
    <property type="evidence" value="ECO:0007669"/>
    <property type="project" value="UniProtKB-SubCell"/>
</dbReference>
<protein>
    <recommendedName>
        <fullName evidence="9">Organic cation transporter protein</fullName>
    </recommendedName>
</protein>
<dbReference type="Pfam" id="PF00083">
    <property type="entry name" value="Sugar_tr"/>
    <property type="match status" value="1"/>
</dbReference>
<comment type="subcellular location">
    <subcellularLocation>
        <location evidence="1">Membrane</location>
        <topology evidence="1">Multi-pass membrane protein</topology>
    </subcellularLocation>
</comment>
<proteinExistence type="predicted"/>
<dbReference type="Proteomes" id="UP001200034">
    <property type="component" value="Unassembled WGS sequence"/>
</dbReference>
<keyword evidence="2 6" id="KW-0812">Transmembrane</keyword>
<feature type="transmembrane region" description="Helical" evidence="6">
    <location>
        <begin position="16"/>
        <end position="36"/>
    </location>
</feature>
<feature type="transmembrane region" description="Helical" evidence="6">
    <location>
        <begin position="122"/>
        <end position="141"/>
    </location>
</feature>
<dbReference type="InterPro" id="IPR005828">
    <property type="entry name" value="MFS_sugar_transport-like"/>
</dbReference>
<keyword evidence="3 6" id="KW-1133">Transmembrane helix</keyword>
<keyword evidence="8" id="KW-1185">Reference proteome</keyword>
<reference evidence="7" key="1">
    <citation type="journal article" date="2021" name="Mol. Ecol. Resour.">
        <title>Phylogenomic analyses of the genus Drosophila reveals genomic signals of climate adaptation.</title>
        <authorList>
            <person name="Li F."/>
            <person name="Rane R.V."/>
            <person name="Luria V."/>
            <person name="Xiong Z."/>
            <person name="Chen J."/>
            <person name="Li Z."/>
            <person name="Catullo R.A."/>
            <person name="Griffin P.C."/>
            <person name="Schiffer M."/>
            <person name="Pearce S."/>
            <person name="Lee S.F."/>
            <person name="McElroy K."/>
            <person name="Stocker A."/>
            <person name="Shirriffs J."/>
            <person name="Cockerell F."/>
            <person name="Coppin C."/>
            <person name="Sgro C.M."/>
            <person name="Karger A."/>
            <person name="Cain J.W."/>
            <person name="Weber J.A."/>
            <person name="Santpere G."/>
            <person name="Kirschner M.W."/>
            <person name="Hoffmann A.A."/>
            <person name="Oakeshott J.G."/>
            <person name="Zhang G."/>
        </authorList>
    </citation>
    <scope>NUCLEOTIDE SEQUENCE</scope>
    <source>
        <strain evidence="7">BGI-SZ-2011g</strain>
    </source>
</reference>
<name>A0AAD4JS69_9MUSC</name>
<feature type="transmembrane region" description="Helical" evidence="6">
    <location>
        <begin position="256"/>
        <end position="277"/>
    </location>
</feature>
<evidence type="ECO:0000313" key="7">
    <source>
        <dbReference type="EMBL" id="KAH8358653.1"/>
    </source>
</evidence>